<protein>
    <submittedName>
        <fullName evidence="2">Uncharacterized protein</fullName>
    </submittedName>
</protein>
<evidence type="ECO:0000313" key="2">
    <source>
        <dbReference type="EMBL" id="RDW60689.1"/>
    </source>
</evidence>
<organism evidence="2 3">
    <name type="scientific">Coleophoma cylindrospora</name>
    <dbReference type="NCBI Taxonomy" id="1849047"/>
    <lineage>
        <taxon>Eukaryota</taxon>
        <taxon>Fungi</taxon>
        <taxon>Dikarya</taxon>
        <taxon>Ascomycota</taxon>
        <taxon>Pezizomycotina</taxon>
        <taxon>Leotiomycetes</taxon>
        <taxon>Helotiales</taxon>
        <taxon>Dermateaceae</taxon>
        <taxon>Coleophoma</taxon>
    </lineage>
</organism>
<feature type="compositionally biased region" description="Acidic residues" evidence="1">
    <location>
        <begin position="253"/>
        <end position="262"/>
    </location>
</feature>
<dbReference type="AlphaFoldDB" id="A0A3D8QFX3"/>
<gene>
    <name evidence="2" type="ORF">BP6252_12072</name>
</gene>
<dbReference type="OrthoDB" id="4187154at2759"/>
<accession>A0A3D8QFX3</accession>
<sequence length="631" mass="69496">MSLRAVELDPLHLFSSHEKLKLSVQAAADIDCPCGNLLDLSPDDFLVALTSMSMWVARGSRCCIEICLTVDGEDLPGHCRGTVVESLCNCILDAPFWSQLSLSVSLRESYMDEVPEANKPGIMLNVDHKIHLSEPDRDFGSSLGFLSEFRPPEDMLCPKFAKLRMNLAFETMKTSRTAKRAKLAGAATETVSGSPQEHIAKPRTDDISLHHLERVVKRIHHNLSSSILTSFGEPSTTNQSFMDLDWSPKDAVSEDNVDDENTDQAFPQCEPGNNLFEQYSSVPAAYSQSSGSAKCDLAAADLSITTLNVSKACQLAETAVRLVISGFRRGQRHMGDISIQQPWPSTALCAISPSLWCPGFKLASGFQSKLMNQNAQFLSSISQAICVSWTKNAQSPSLRQKLFQLADSVPSHGNESNRGLGATGATDRLTSVVQLRLWTMMQRKLYDPSAARHLRLSDHHSCQSEPEAANFEDLLQNHKASKDSDTCLEDEEDSASSVFHDGLADFEYDEEVDLLAAQEEKERQSTERETDIMLFDEQSTDHEDDESDILFGQINWHVRDTGIGPPDKDGDSMLLSGGSRDSMFLNVSSSLTNEDIYGATIASSSGMVEVISEDEILSSEQCWSDEGEMLL</sequence>
<comment type="caution">
    <text evidence="2">The sequence shown here is derived from an EMBL/GenBank/DDBJ whole genome shotgun (WGS) entry which is preliminary data.</text>
</comment>
<evidence type="ECO:0000313" key="3">
    <source>
        <dbReference type="Proteomes" id="UP000256645"/>
    </source>
</evidence>
<dbReference type="EMBL" id="PDLM01000015">
    <property type="protein sequence ID" value="RDW60689.1"/>
    <property type="molecule type" value="Genomic_DNA"/>
</dbReference>
<dbReference type="STRING" id="1849047.A0A3D8QFX3"/>
<evidence type="ECO:0000256" key="1">
    <source>
        <dbReference type="SAM" id="MobiDB-lite"/>
    </source>
</evidence>
<dbReference type="Proteomes" id="UP000256645">
    <property type="component" value="Unassembled WGS sequence"/>
</dbReference>
<keyword evidence="3" id="KW-1185">Reference proteome</keyword>
<name>A0A3D8QFX3_9HELO</name>
<reference evidence="2 3" key="1">
    <citation type="journal article" date="2018" name="IMA Fungus">
        <title>IMA Genome-F 9: Draft genome sequence of Annulohypoxylon stygium, Aspergillus mulundensis, Berkeleyomyces basicola (syn. Thielaviopsis basicola), Ceratocystis smalleyi, two Cercospora beticola strains, Coleophoma cylindrospora, Fusarium fracticaudum, Phialophora cf. hyalina, and Morchella septimelata.</title>
        <authorList>
            <person name="Wingfield B.D."/>
            <person name="Bills G.F."/>
            <person name="Dong Y."/>
            <person name="Huang W."/>
            <person name="Nel W.J."/>
            <person name="Swalarsk-Parry B.S."/>
            <person name="Vaghefi N."/>
            <person name="Wilken P.M."/>
            <person name="An Z."/>
            <person name="de Beer Z.W."/>
            <person name="De Vos L."/>
            <person name="Chen L."/>
            <person name="Duong T.A."/>
            <person name="Gao Y."/>
            <person name="Hammerbacher A."/>
            <person name="Kikkert J.R."/>
            <person name="Li Y."/>
            <person name="Li H."/>
            <person name="Li K."/>
            <person name="Li Q."/>
            <person name="Liu X."/>
            <person name="Ma X."/>
            <person name="Naidoo K."/>
            <person name="Pethybridge S.J."/>
            <person name="Sun J."/>
            <person name="Steenkamp E.T."/>
            <person name="van der Nest M.A."/>
            <person name="van Wyk S."/>
            <person name="Wingfield M.J."/>
            <person name="Xiong C."/>
            <person name="Yue Q."/>
            <person name="Zhang X."/>
        </authorList>
    </citation>
    <scope>NUCLEOTIDE SEQUENCE [LARGE SCALE GENOMIC DNA]</scope>
    <source>
        <strain evidence="2 3">BP6252</strain>
    </source>
</reference>
<feature type="region of interest" description="Disordered" evidence="1">
    <location>
        <begin position="252"/>
        <end position="272"/>
    </location>
</feature>
<proteinExistence type="predicted"/>